<keyword evidence="9" id="KW-1185">Reference proteome</keyword>
<evidence type="ECO:0000256" key="3">
    <source>
        <dbReference type="ARBA" id="ARBA00022519"/>
    </source>
</evidence>
<dbReference type="RefSeq" id="WP_184097273.1">
    <property type="nucleotide sequence ID" value="NZ_JACHHN010000001.1"/>
</dbReference>
<dbReference type="Pfam" id="PF04403">
    <property type="entry name" value="PqiA"/>
    <property type="match status" value="1"/>
</dbReference>
<keyword evidence="5 7" id="KW-1133">Transmembrane helix</keyword>
<dbReference type="EMBL" id="JACHHN010000001">
    <property type="protein sequence ID" value="MBB5189835.1"/>
    <property type="molecule type" value="Genomic_DNA"/>
</dbReference>
<dbReference type="AlphaFoldDB" id="A0A840R917"/>
<evidence type="ECO:0000256" key="6">
    <source>
        <dbReference type="ARBA" id="ARBA00023136"/>
    </source>
</evidence>
<sequence>MTPRPVSAADEDLLNCHSCGLLSKNVRNAHDRCPRCGAHLHMRKPNSLTRTWALLIAAFLLYIPANILPVMHTASIIYEEDDTIMSGVVYLWTSGSWPLAILVFCASVTVPLAKLMALATLAFTAQRKSTWRQQERTRLHRLVEFVGRWSMLDIFVVTLMVGLVHFQSLATISAGPGAVAFASVVVLTMFAAMSFDPRLIWDPEQKQDD</sequence>
<feature type="transmembrane region" description="Helical" evidence="7">
    <location>
        <begin position="97"/>
        <end position="124"/>
    </location>
</feature>
<accession>A0A840R917</accession>
<dbReference type="Proteomes" id="UP000543030">
    <property type="component" value="Unassembled WGS sequence"/>
</dbReference>
<reference evidence="8 9" key="1">
    <citation type="submission" date="2020-08" db="EMBL/GenBank/DDBJ databases">
        <title>Genomic Encyclopedia of Type Strains, Phase IV (KMG-IV): sequencing the most valuable type-strain genomes for metagenomic binning, comparative biology and taxonomic classification.</title>
        <authorList>
            <person name="Goeker M."/>
        </authorList>
    </citation>
    <scope>NUCLEOTIDE SEQUENCE [LARGE SCALE GENOMIC DNA]</scope>
    <source>
        <strain evidence="8 9">DSM 18233</strain>
    </source>
</reference>
<dbReference type="PANTHER" id="PTHR30462">
    <property type="entry name" value="INTERMEMBRANE TRANSPORT PROTEIN PQIB-RELATED"/>
    <property type="match status" value="1"/>
</dbReference>
<feature type="transmembrane region" description="Helical" evidence="7">
    <location>
        <begin position="52"/>
        <end position="77"/>
    </location>
</feature>
<comment type="caution">
    <text evidence="8">The sequence shown here is derived from an EMBL/GenBank/DDBJ whole genome shotgun (WGS) entry which is preliminary data.</text>
</comment>
<comment type="subcellular location">
    <subcellularLocation>
        <location evidence="1">Cell inner membrane</location>
    </subcellularLocation>
</comment>
<evidence type="ECO:0000313" key="8">
    <source>
        <dbReference type="EMBL" id="MBB5189835.1"/>
    </source>
</evidence>
<name>A0A840R917_9NEIS</name>
<dbReference type="GO" id="GO:0005886">
    <property type="term" value="C:plasma membrane"/>
    <property type="evidence" value="ECO:0007669"/>
    <property type="project" value="UniProtKB-SubCell"/>
</dbReference>
<evidence type="ECO:0000256" key="4">
    <source>
        <dbReference type="ARBA" id="ARBA00022692"/>
    </source>
</evidence>
<feature type="transmembrane region" description="Helical" evidence="7">
    <location>
        <begin position="172"/>
        <end position="192"/>
    </location>
</feature>
<gene>
    <name evidence="8" type="ORF">HNQ50_000545</name>
</gene>
<keyword evidence="2" id="KW-1003">Cell membrane</keyword>
<feature type="transmembrane region" description="Helical" evidence="7">
    <location>
        <begin position="145"/>
        <end position="166"/>
    </location>
</feature>
<organism evidence="8 9">
    <name type="scientific">Silvimonas terrae</name>
    <dbReference type="NCBI Taxonomy" id="300266"/>
    <lineage>
        <taxon>Bacteria</taxon>
        <taxon>Pseudomonadati</taxon>
        <taxon>Pseudomonadota</taxon>
        <taxon>Betaproteobacteria</taxon>
        <taxon>Neisseriales</taxon>
        <taxon>Chitinibacteraceae</taxon>
        <taxon>Silvimonas</taxon>
    </lineage>
</organism>
<evidence type="ECO:0000256" key="7">
    <source>
        <dbReference type="SAM" id="Phobius"/>
    </source>
</evidence>
<protein>
    <submittedName>
        <fullName evidence="8">Paraquat-inducible protein A</fullName>
    </submittedName>
</protein>
<dbReference type="InterPro" id="IPR051800">
    <property type="entry name" value="PqiA-PqiB_transport"/>
</dbReference>
<dbReference type="InterPro" id="IPR007498">
    <property type="entry name" value="PqiA-like"/>
</dbReference>
<dbReference type="PANTHER" id="PTHR30462:SF3">
    <property type="entry name" value="INTERMEMBRANE TRANSPORT PROTEIN PQIA"/>
    <property type="match status" value="1"/>
</dbReference>
<evidence type="ECO:0000256" key="1">
    <source>
        <dbReference type="ARBA" id="ARBA00004533"/>
    </source>
</evidence>
<evidence type="ECO:0000256" key="5">
    <source>
        <dbReference type="ARBA" id="ARBA00022989"/>
    </source>
</evidence>
<keyword evidence="6 7" id="KW-0472">Membrane</keyword>
<keyword evidence="3" id="KW-0997">Cell inner membrane</keyword>
<keyword evidence="4 7" id="KW-0812">Transmembrane</keyword>
<evidence type="ECO:0000256" key="2">
    <source>
        <dbReference type="ARBA" id="ARBA00022475"/>
    </source>
</evidence>
<evidence type="ECO:0000313" key="9">
    <source>
        <dbReference type="Proteomes" id="UP000543030"/>
    </source>
</evidence>
<proteinExistence type="predicted"/>